<dbReference type="EMBL" id="SRYA01000014">
    <property type="protein sequence ID" value="TGY96683.1"/>
    <property type="molecule type" value="Genomic_DNA"/>
</dbReference>
<reference evidence="1" key="1">
    <citation type="submission" date="2019-04" db="EMBL/GenBank/DDBJ databases">
        <title>Microbes associate with the intestines of laboratory mice.</title>
        <authorList>
            <person name="Navarre W."/>
            <person name="Wong E."/>
            <person name="Huang K."/>
            <person name="Tropini C."/>
            <person name="Ng K."/>
            <person name="Yu B."/>
        </authorList>
    </citation>
    <scope>NUCLEOTIDE SEQUENCE</scope>
    <source>
        <strain evidence="1">NM01_1-7b</strain>
    </source>
</reference>
<protein>
    <submittedName>
        <fullName evidence="1">2-C-methyl-D-erythritol 4-phosphate cytidylyltransferase</fullName>
        <ecNumber evidence="1">2.7.7.60</ecNumber>
    </submittedName>
</protein>
<dbReference type="EC" id="2.7.7.60" evidence="1"/>
<keyword evidence="1" id="KW-0808">Transferase</keyword>
<name>A0AC61RXM7_9FIRM</name>
<proteinExistence type="predicted"/>
<dbReference type="Proteomes" id="UP000304953">
    <property type="component" value="Unassembled WGS sequence"/>
</dbReference>
<keyword evidence="1" id="KW-0548">Nucleotidyltransferase</keyword>
<comment type="caution">
    <text evidence="1">The sequence shown here is derived from an EMBL/GenBank/DDBJ whole genome shotgun (WGS) entry which is preliminary data.</text>
</comment>
<sequence length="238" mass="27273">MTEKKYAAVVLSAGKGTRMNSAVPKQYMMLEGKPVLYYSLYAFEKSMIDEIVLVTGEEDVEYCRKEIVQKYGFTKIISVTAGGKERYHSVFCGLTDLNKEQNRPDYVMIHDGARPFINDEIIWRCARAAEEFRACAAGVPAKDTIKIADESLFVRETPKRKYVWQIQTPQAFAFPLIYQAYEELLNREQRGEFYSVTDDTMVLEAIYGHKVKLVEGSYENIKITTPEDLKLAKAFLPE</sequence>
<evidence type="ECO:0000313" key="2">
    <source>
        <dbReference type="Proteomes" id="UP000304953"/>
    </source>
</evidence>
<gene>
    <name evidence="1" type="primary">ispD</name>
    <name evidence="1" type="ORF">E5329_08975</name>
</gene>
<accession>A0AC61RXM7</accession>
<keyword evidence="2" id="KW-1185">Reference proteome</keyword>
<evidence type="ECO:0000313" key="1">
    <source>
        <dbReference type="EMBL" id="TGY96683.1"/>
    </source>
</evidence>
<organism evidence="1 2">
    <name type="scientific">Petralouisia muris</name>
    <dbReference type="NCBI Taxonomy" id="3032872"/>
    <lineage>
        <taxon>Bacteria</taxon>
        <taxon>Bacillati</taxon>
        <taxon>Bacillota</taxon>
        <taxon>Clostridia</taxon>
        <taxon>Lachnospirales</taxon>
        <taxon>Lachnospiraceae</taxon>
        <taxon>Petralouisia</taxon>
    </lineage>
</organism>